<feature type="compositionally biased region" description="Basic and acidic residues" evidence="15">
    <location>
        <begin position="58"/>
        <end position="68"/>
    </location>
</feature>
<organism evidence="17 18">
    <name type="scientific">Carpinus fangiana</name>
    <dbReference type="NCBI Taxonomy" id="176857"/>
    <lineage>
        <taxon>Eukaryota</taxon>
        <taxon>Viridiplantae</taxon>
        <taxon>Streptophyta</taxon>
        <taxon>Embryophyta</taxon>
        <taxon>Tracheophyta</taxon>
        <taxon>Spermatophyta</taxon>
        <taxon>Magnoliopsida</taxon>
        <taxon>eudicotyledons</taxon>
        <taxon>Gunneridae</taxon>
        <taxon>Pentapetalae</taxon>
        <taxon>rosids</taxon>
        <taxon>fabids</taxon>
        <taxon>Fagales</taxon>
        <taxon>Betulaceae</taxon>
        <taxon>Carpinus</taxon>
    </lineage>
</organism>
<evidence type="ECO:0000256" key="3">
    <source>
        <dbReference type="ARBA" id="ARBA00004635"/>
    </source>
</evidence>
<keyword evidence="13" id="KW-0325">Glycoprotein</keyword>
<dbReference type="EMBL" id="VIBQ01000016">
    <property type="protein sequence ID" value="KAB8356683.1"/>
    <property type="molecule type" value="Genomic_DNA"/>
</dbReference>
<dbReference type="GO" id="GO:0005576">
    <property type="term" value="C:extracellular region"/>
    <property type="evidence" value="ECO:0007669"/>
    <property type="project" value="UniProtKB-SubCell"/>
</dbReference>
<feature type="compositionally biased region" description="Low complexity" evidence="15">
    <location>
        <begin position="298"/>
        <end position="308"/>
    </location>
</feature>
<dbReference type="PROSITE" id="PS52012">
    <property type="entry name" value="CFEM"/>
    <property type="match status" value="1"/>
</dbReference>
<keyword evidence="8" id="KW-0479">Metal-binding</keyword>
<sequence length="422" mass="44944">MQETASSPRTPNSRSGSRYKRIPGAWGARSTAPLASGELHRPRCSTSGQADRCLAAQQHREAKRESCTRDSGAGGPSWRAKEASSRGDVTHRYDDSWNSRMLWDHDNLGNPWTIGFAWRVKKNPRPMLSERWAVAVPHAVPHFARPRSPVIRPKATPVSASREARRLPFFWSSAAVGLDQMRLRPFGSCTLAQKTVTMKFAATILLGAVASFAVAQTAADIPQCALPCFINNVQKTTGCGVLDTACQCKDENRAKLEPVITPCVQQRCPNVDDQLRTFFDEQSKTPEKNKRHQKENNTRLTQPTETLRTTTGICAQLNGASPDAISSAEDAAQSSAIAAAGGSSAGPSAAATGSSAATASRTGTAAATATGTQRTTATSARTTATTPSAPRSYPPLPTYFTAAAERVVPYGAAMVAAAAFAL</sequence>
<comment type="similarity">
    <text evidence="4">Belongs to the RBT5 family.</text>
</comment>
<dbReference type="PANTHER" id="PTHR37928">
    <property type="entry name" value="CFEM DOMAIN PROTEIN (AFU_ORTHOLOGUE AFUA_6G14090)"/>
    <property type="match status" value="1"/>
</dbReference>
<evidence type="ECO:0000256" key="9">
    <source>
        <dbReference type="ARBA" id="ARBA00022729"/>
    </source>
</evidence>
<feature type="region of interest" description="Disordered" evidence="15">
    <location>
        <begin position="1"/>
        <end position="91"/>
    </location>
</feature>
<evidence type="ECO:0000256" key="6">
    <source>
        <dbReference type="ARBA" id="ARBA00022525"/>
    </source>
</evidence>
<dbReference type="AlphaFoldDB" id="A0A5N6KXJ0"/>
<comment type="subcellular location">
    <subcellularLocation>
        <location evidence="1">Cell membrane</location>
    </subcellularLocation>
    <subcellularLocation>
        <location evidence="3">Membrane</location>
        <topology evidence="3">Lipid-anchor</topology>
    </subcellularLocation>
    <subcellularLocation>
        <location evidence="2">Secreted</location>
    </subcellularLocation>
</comment>
<evidence type="ECO:0000256" key="12">
    <source>
        <dbReference type="ARBA" id="ARBA00023157"/>
    </source>
</evidence>
<dbReference type="GO" id="GO:0005886">
    <property type="term" value="C:plasma membrane"/>
    <property type="evidence" value="ECO:0007669"/>
    <property type="project" value="UniProtKB-SubCell"/>
</dbReference>
<keyword evidence="14" id="KW-0449">Lipoprotein</keyword>
<dbReference type="Pfam" id="PF05730">
    <property type="entry name" value="CFEM"/>
    <property type="match status" value="1"/>
</dbReference>
<accession>A0A5N6KXJ0</accession>
<dbReference type="GO" id="GO:0046872">
    <property type="term" value="F:metal ion binding"/>
    <property type="evidence" value="ECO:0007669"/>
    <property type="project" value="UniProtKB-KW"/>
</dbReference>
<keyword evidence="6" id="KW-0964">Secreted</keyword>
<dbReference type="PANTHER" id="PTHR37928:SF2">
    <property type="entry name" value="GPI ANCHORED CFEM DOMAIN PROTEIN (AFU_ORTHOLOGUE AFUA_6G10580)"/>
    <property type="match status" value="1"/>
</dbReference>
<evidence type="ECO:0000256" key="11">
    <source>
        <dbReference type="ARBA" id="ARBA00023136"/>
    </source>
</evidence>
<feature type="region of interest" description="Disordered" evidence="15">
    <location>
        <begin position="340"/>
        <end position="395"/>
    </location>
</feature>
<evidence type="ECO:0000256" key="15">
    <source>
        <dbReference type="SAM" id="MobiDB-lite"/>
    </source>
</evidence>
<evidence type="ECO:0000313" key="18">
    <source>
        <dbReference type="Proteomes" id="UP000327013"/>
    </source>
</evidence>
<evidence type="ECO:0000256" key="1">
    <source>
        <dbReference type="ARBA" id="ARBA00004236"/>
    </source>
</evidence>
<evidence type="ECO:0000256" key="7">
    <source>
        <dbReference type="ARBA" id="ARBA00022617"/>
    </source>
</evidence>
<reference evidence="17 18" key="1">
    <citation type="submission" date="2019-06" db="EMBL/GenBank/DDBJ databases">
        <title>A chromosomal-level reference genome of Carpinus fangiana (Coryloideae, Betulaceae).</title>
        <authorList>
            <person name="Yang X."/>
            <person name="Wang Z."/>
            <person name="Zhang L."/>
            <person name="Hao G."/>
            <person name="Liu J."/>
            <person name="Yang Y."/>
        </authorList>
    </citation>
    <scope>NUCLEOTIDE SEQUENCE [LARGE SCALE GENOMIC DNA]</scope>
    <source>
        <strain evidence="17">Cfa_2016G</strain>
        <tissue evidence="17">Leaf</tissue>
    </source>
</reference>
<evidence type="ECO:0000256" key="8">
    <source>
        <dbReference type="ARBA" id="ARBA00022723"/>
    </source>
</evidence>
<feature type="compositionally biased region" description="Low complexity" evidence="15">
    <location>
        <begin position="340"/>
        <end position="391"/>
    </location>
</feature>
<feature type="compositionally biased region" description="Basic and acidic residues" evidence="15">
    <location>
        <begin position="79"/>
        <end position="91"/>
    </location>
</feature>
<evidence type="ECO:0000259" key="16">
    <source>
        <dbReference type="PROSITE" id="PS52012"/>
    </source>
</evidence>
<dbReference type="Proteomes" id="UP000327013">
    <property type="component" value="Unassembled WGS sequence"/>
</dbReference>
<evidence type="ECO:0000313" key="17">
    <source>
        <dbReference type="EMBL" id="KAB8356683.1"/>
    </source>
</evidence>
<name>A0A5N6KXJ0_9ROSI</name>
<evidence type="ECO:0000256" key="10">
    <source>
        <dbReference type="ARBA" id="ARBA00023004"/>
    </source>
</evidence>
<comment type="caution">
    <text evidence="17">The sequence shown here is derived from an EMBL/GenBank/DDBJ whole genome shotgun (WGS) entry which is preliminary data.</text>
</comment>
<keyword evidence="11" id="KW-0472">Membrane</keyword>
<evidence type="ECO:0000256" key="5">
    <source>
        <dbReference type="ARBA" id="ARBA00022475"/>
    </source>
</evidence>
<keyword evidence="5" id="KW-1003">Cell membrane</keyword>
<dbReference type="InterPro" id="IPR051735">
    <property type="entry name" value="CFEM_domain"/>
</dbReference>
<keyword evidence="12" id="KW-1015">Disulfide bond</keyword>
<evidence type="ECO:0000256" key="4">
    <source>
        <dbReference type="ARBA" id="ARBA00010031"/>
    </source>
</evidence>
<keyword evidence="10" id="KW-0408">Iron</keyword>
<protein>
    <recommendedName>
        <fullName evidence="16">CFEM domain-containing protein</fullName>
    </recommendedName>
</protein>
<feature type="compositionally biased region" description="Polar residues" evidence="15">
    <location>
        <begin position="1"/>
        <end position="16"/>
    </location>
</feature>
<dbReference type="InterPro" id="IPR008427">
    <property type="entry name" value="Extracellular_membr_CFEM_dom"/>
</dbReference>
<keyword evidence="7" id="KW-0349">Heme</keyword>
<evidence type="ECO:0000256" key="13">
    <source>
        <dbReference type="ARBA" id="ARBA00023180"/>
    </source>
</evidence>
<evidence type="ECO:0000256" key="2">
    <source>
        <dbReference type="ARBA" id="ARBA00004613"/>
    </source>
</evidence>
<feature type="region of interest" description="Disordered" evidence="15">
    <location>
        <begin position="280"/>
        <end position="308"/>
    </location>
</feature>
<evidence type="ECO:0000256" key="14">
    <source>
        <dbReference type="ARBA" id="ARBA00023288"/>
    </source>
</evidence>
<gene>
    <name evidence="17" type="ORF">FH972_024259</name>
</gene>
<keyword evidence="18" id="KW-1185">Reference proteome</keyword>
<keyword evidence="9" id="KW-0732">Signal</keyword>
<feature type="domain" description="CFEM" evidence="16">
    <location>
        <begin position="196"/>
        <end position="341"/>
    </location>
</feature>
<proteinExistence type="inferred from homology"/>